<evidence type="ECO:0000313" key="2">
    <source>
        <dbReference type="Proteomes" id="UP000729357"/>
    </source>
</evidence>
<gene>
    <name evidence="1" type="ORF">KCU98_g12739</name>
</gene>
<reference evidence="1" key="1">
    <citation type="journal article" date="2021" name="J Fungi (Basel)">
        <title>Virulence traits and population genomics of the black yeast Aureobasidium melanogenum.</title>
        <authorList>
            <person name="Cernosa A."/>
            <person name="Sun X."/>
            <person name="Gostincar C."/>
            <person name="Fang C."/>
            <person name="Gunde-Cimerman N."/>
            <person name="Song Z."/>
        </authorList>
    </citation>
    <scope>NUCLEOTIDE SEQUENCE</scope>
    <source>
        <strain evidence="1">EXF-9298</strain>
    </source>
</reference>
<dbReference type="EMBL" id="JAHFXS010002238">
    <property type="protein sequence ID" value="KAG9973273.1"/>
    <property type="molecule type" value="Genomic_DNA"/>
</dbReference>
<dbReference type="AlphaFoldDB" id="A0A9P8FH70"/>
<feature type="non-terminal residue" evidence="1">
    <location>
        <position position="199"/>
    </location>
</feature>
<accession>A0A9P8FH70</accession>
<keyword evidence="2" id="KW-1185">Reference proteome</keyword>
<proteinExistence type="predicted"/>
<sequence>MKRCKTIPSQTLMPIRKATRAVQGTVEDIMLLAQAFVESAERYEVCMGYSTYSHEALTRNIHILQSDYEPPLDIGIALNAAFVTWLLYMGRLQPYLHDGPKLYTMLVAFGLVVQRGDITCFPNIKVRATSLVSKRHVTSPVEIRNWDMPAEKLVQRLAVDVTQNSQASVTVAVVKEEEYLLQEATCIANFLETYALPLS</sequence>
<organism evidence="1 2">
    <name type="scientific">Aureobasidium melanogenum</name>
    <name type="common">Aureobasidium pullulans var. melanogenum</name>
    <dbReference type="NCBI Taxonomy" id="46634"/>
    <lineage>
        <taxon>Eukaryota</taxon>
        <taxon>Fungi</taxon>
        <taxon>Dikarya</taxon>
        <taxon>Ascomycota</taxon>
        <taxon>Pezizomycotina</taxon>
        <taxon>Dothideomycetes</taxon>
        <taxon>Dothideomycetidae</taxon>
        <taxon>Dothideales</taxon>
        <taxon>Saccotheciaceae</taxon>
        <taxon>Aureobasidium</taxon>
    </lineage>
</organism>
<dbReference type="Proteomes" id="UP000729357">
    <property type="component" value="Unassembled WGS sequence"/>
</dbReference>
<comment type="caution">
    <text evidence="1">The sequence shown here is derived from an EMBL/GenBank/DDBJ whole genome shotgun (WGS) entry which is preliminary data.</text>
</comment>
<protein>
    <submittedName>
        <fullName evidence="1">Uncharacterized protein</fullName>
    </submittedName>
</protein>
<reference evidence="1" key="2">
    <citation type="submission" date="2021-08" db="EMBL/GenBank/DDBJ databases">
        <authorList>
            <person name="Gostincar C."/>
            <person name="Sun X."/>
            <person name="Song Z."/>
            <person name="Gunde-Cimerman N."/>
        </authorList>
    </citation>
    <scope>NUCLEOTIDE SEQUENCE</scope>
    <source>
        <strain evidence="1">EXF-9298</strain>
    </source>
</reference>
<evidence type="ECO:0000313" key="1">
    <source>
        <dbReference type="EMBL" id="KAG9973273.1"/>
    </source>
</evidence>
<name>A0A9P8FH70_AURME</name>